<comment type="caution">
    <text evidence="2">The sequence shown here is derived from an EMBL/GenBank/DDBJ whole genome shotgun (WGS) entry which is preliminary data.</text>
</comment>
<evidence type="ECO:0000313" key="2">
    <source>
        <dbReference type="EMBL" id="KAL1602872.1"/>
    </source>
</evidence>
<reference evidence="2 3" key="1">
    <citation type="submission" date="2024-02" db="EMBL/GenBank/DDBJ databases">
        <title>De novo assembly and annotation of 12 fungi associated with fruit tree decline syndrome in Ontario, Canada.</title>
        <authorList>
            <person name="Sulman M."/>
            <person name="Ellouze W."/>
            <person name="Ilyukhin E."/>
        </authorList>
    </citation>
    <scope>NUCLEOTIDE SEQUENCE [LARGE SCALE GENOMIC DNA]</scope>
    <source>
        <strain evidence="2 3">M97-236</strain>
    </source>
</reference>
<evidence type="ECO:0000256" key="1">
    <source>
        <dbReference type="SAM" id="SignalP"/>
    </source>
</evidence>
<feature type="chain" id="PRO_5045909817" evidence="1">
    <location>
        <begin position="21"/>
        <end position="152"/>
    </location>
</feature>
<dbReference type="Proteomes" id="UP001521222">
    <property type="component" value="Unassembled WGS sequence"/>
</dbReference>
<keyword evidence="3" id="KW-1185">Reference proteome</keyword>
<evidence type="ECO:0000313" key="3">
    <source>
        <dbReference type="Proteomes" id="UP001521222"/>
    </source>
</evidence>
<accession>A0ABR3RET0</accession>
<feature type="signal peptide" evidence="1">
    <location>
        <begin position="1"/>
        <end position="20"/>
    </location>
</feature>
<keyword evidence="1" id="KW-0732">Signal</keyword>
<gene>
    <name evidence="2" type="ORF">SLS59_004527</name>
</gene>
<dbReference type="EMBL" id="JAKIXB020000013">
    <property type="protein sequence ID" value="KAL1602872.1"/>
    <property type="molecule type" value="Genomic_DNA"/>
</dbReference>
<sequence>MHISSLFAALLLAAPAVVTAAPVTNSAGITAVRDVFTPRDATCNPVFSSDPKIRAQQKEAEQRMKDLTKEYKAAEKQCPSNALTTFQKKGGDKKAKEALKTKCINGYADCAKKRELANKACIAAGGKSDAGHQQAVTFCKTKANEWRARKVQ</sequence>
<name>A0ABR3RET0_9PLEO</name>
<protein>
    <submittedName>
        <fullName evidence="2">Uncharacterized protein</fullName>
    </submittedName>
</protein>
<organism evidence="2 3">
    <name type="scientific">Nothophoma quercina</name>
    <dbReference type="NCBI Taxonomy" id="749835"/>
    <lineage>
        <taxon>Eukaryota</taxon>
        <taxon>Fungi</taxon>
        <taxon>Dikarya</taxon>
        <taxon>Ascomycota</taxon>
        <taxon>Pezizomycotina</taxon>
        <taxon>Dothideomycetes</taxon>
        <taxon>Pleosporomycetidae</taxon>
        <taxon>Pleosporales</taxon>
        <taxon>Pleosporineae</taxon>
        <taxon>Didymellaceae</taxon>
        <taxon>Nothophoma</taxon>
    </lineage>
</organism>
<proteinExistence type="predicted"/>